<sequence>MINYYKKINEEKSKEARGIMSEYEFDKCREIIHDASILAGVAGAIPIPIADAIPISAAQITMVISLGNVFGEKIEESVAKSMVTVVATTFIGRQIVKFIPIIGWGFSGIVAAGITEAVGWIIAMDLVKSKKMKYDKEINEIKKGVYLNNKHEDIEESLKECLNRPMYIRKEIRNIEENVLDLSEQDLLDGEVCAHVFEIGCYKIRSARRLYLRGVDGRVPAGEELVKNYKEKNFRYNLLGNEVFEGFGYISDEVFSVNEISAKPINNTTDEWKTVCSVESGGGWVETLKIIATVSENSSTDESDDSLVILKEWVGITYTSYYWHILKSDGTFKVYSKGAFDDTFKECDGIIHSVHF</sequence>
<dbReference type="EMBL" id="AFZE01000005">
    <property type="protein sequence ID" value="EHL16185.1"/>
    <property type="molecule type" value="Genomic_DNA"/>
</dbReference>
<evidence type="ECO:0000256" key="1">
    <source>
        <dbReference type="SAM" id="Phobius"/>
    </source>
</evidence>
<keyword evidence="1" id="KW-0472">Membrane</keyword>
<proteinExistence type="predicted"/>
<comment type="caution">
    <text evidence="2">The sequence shown here is derived from an EMBL/GenBank/DDBJ whole genome shotgun (WGS) entry which is preliminary data.</text>
</comment>
<name>G9WZ40_9FIRM</name>
<dbReference type="AlphaFoldDB" id="G9WZ40"/>
<evidence type="ECO:0000313" key="3">
    <source>
        <dbReference type="Proteomes" id="UP000006437"/>
    </source>
</evidence>
<dbReference type="Proteomes" id="UP000006437">
    <property type="component" value="Unassembled WGS sequence"/>
</dbReference>
<evidence type="ECO:0008006" key="4">
    <source>
        <dbReference type="Google" id="ProtNLM"/>
    </source>
</evidence>
<feature type="transmembrane region" description="Helical" evidence="1">
    <location>
        <begin position="101"/>
        <end position="123"/>
    </location>
</feature>
<evidence type="ECO:0000313" key="2">
    <source>
        <dbReference type="EMBL" id="EHL16185.1"/>
    </source>
</evidence>
<keyword evidence="1" id="KW-1133">Transmembrane helix</keyword>
<dbReference type="BioCyc" id="EBAC796937-HMP:GMGH-1446-MONOMER"/>
<organism evidence="2 3">
    <name type="scientific">Peptoanaerobacter stomatis</name>
    <dbReference type="NCBI Taxonomy" id="796937"/>
    <lineage>
        <taxon>Bacteria</taxon>
        <taxon>Bacillati</taxon>
        <taxon>Bacillota</taxon>
        <taxon>Clostridia</taxon>
        <taxon>Peptostreptococcales</taxon>
        <taxon>Filifactoraceae</taxon>
        <taxon>Peptoanaerobacter</taxon>
    </lineage>
</organism>
<dbReference type="RefSeq" id="WP_009525671.1">
    <property type="nucleotide sequence ID" value="NZ_JH414554.1"/>
</dbReference>
<keyword evidence="1" id="KW-0812">Transmembrane</keyword>
<accession>G9WZ40</accession>
<reference evidence="2 3" key="1">
    <citation type="submission" date="2011-08" db="EMBL/GenBank/DDBJ databases">
        <title>The Genome Sequence of Eubacteriaceae bacterium ACC19a.</title>
        <authorList>
            <consortium name="The Broad Institute Genome Sequencing Platform"/>
            <person name="Earl A."/>
            <person name="Ward D."/>
            <person name="Feldgarden M."/>
            <person name="Gevers D."/>
            <person name="Sizova M."/>
            <person name="Hazen A."/>
            <person name="Epstein S."/>
            <person name="Young S.K."/>
            <person name="Zeng Q."/>
            <person name="Gargeya S."/>
            <person name="Fitzgerald M."/>
            <person name="Haas B."/>
            <person name="Abouelleil A."/>
            <person name="Alvarado L."/>
            <person name="Arachchi H.M."/>
            <person name="Berlin A."/>
            <person name="Brown A."/>
            <person name="Chapman S.B."/>
            <person name="Chen Z."/>
            <person name="Dunbar C."/>
            <person name="Freedman E."/>
            <person name="Gearin G."/>
            <person name="Gellesch M."/>
            <person name="Goldberg J."/>
            <person name="Griggs A."/>
            <person name="Gujja S."/>
            <person name="Heiman D."/>
            <person name="Howarth C."/>
            <person name="Larson L."/>
            <person name="Lui A."/>
            <person name="MacDonald P.J.P."/>
            <person name="Montmayeur A."/>
            <person name="Murphy C."/>
            <person name="Neiman D."/>
            <person name="Pearson M."/>
            <person name="Priest M."/>
            <person name="Roberts A."/>
            <person name="Saif S."/>
            <person name="Shea T."/>
            <person name="Shenoy N."/>
            <person name="Sisk P."/>
            <person name="Stolte C."/>
            <person name="Sykes S."/>
            <person name="Wortman J."/>
            <person name="Nusbaum C."/>
            <person name="Birren B."/>
        </authorList>
    </citation>
    <scope>NUCLEOTIDE SEQUENCE [LARGE SCALE GENOMIC DNA]</scope>
    <source>
        <strain evidence="2 3">ACC19a</strain>
    </source>
</reference>
<gene>
    <name evidence="2" type="ORF">HMPREF9629_01441</name>
</gene>
<dbReference type="HOGENOM" id="CLU_778135_0_0_9"/>
<protein>
    <recommendedName>
        <fullName evidence="4">DUF697 domain-containing protein</fullName>
    </recommendedName>
</protein>